<keyword evidence="6" id="KW-0560">Oxidoreductase</keyword>
<comment type="pathway">
    <text evidence="2">Secondary metabolite biosynthesis.</text>
</comment>
<gene>
    <name evidence="9" type="ORF">M422DRAFT_267282</name>
</gene>
<dbReference type="SUPFAM" id="SSF48264">
    <property type="entry name" value="Cytochrome P450"/>
    <property type="match status" value="1"/>
</dbReference>
<comment type="cofactor">
    <cofactor evidence="1">
        <name>heme</name>
        <dbReference type="ChEBI" id="CHEBI:30413"/>
    </cofactor>
</comment>
<dbReference type="GO" id="GO:0020037">
    <property type="term" value="F:heme binding"/>
    <property type="evidence" value="ECO:0007669"/>
    <property type="project" value="InterPro"/>
</dbReference>
<dbReference type="GO" id="GO:0016705">
    <property type="term" value="F:oxidoreductase activity, acting on paired donors, with incorporation or reduction of molecular oxygen"/>
    <property type="evidence" value="ECO:0007669"/>
    <property type="project" value="InterPro"/>
</dbReference>
<keyword evidence="8" id="KW-0503">Monooxygenase</keyword>
<name>A0A0C9TM81_SPHS4</name>
<evidence type="ECO:0008006" key="11">
    <source>
        <dbReference type="Google" id="ProtNLM"/>
    </source>
</evidence>
<comment type="similarity">
    <text evidence="3">Belongs to the cytochrome P450 family.</text>
</comment>
<evidence type="ECO:0000256" key="3">
    <source>
        <dbReference type="ARBA" id="ARBA00010617"/>
    </source>
</evidence>
<dbReference type="AlphaFoldDB" id="A0A0C9TM81"/>
<dbReference type="Proteomes" id="UP000054279">
    <property type="component" value="Unassembled WGS sequence"/>
</dbReference>
<evidence type="ECO:0000256" key="7">
    <source>
        <dbReference type="ARBA" id="ARBA00023004"/>
    </source>
</evidence>
<dbReference type="InterPro" id="IPR002401">
    <property type="entry name" value="Cyt_P450_E_grp-I"/>
</dbReference>
<evidence type="ECO:0000256" key="5">
    <source>
        <dbReference type="ARBA" id="ARBA00022723"/>
    </source>
</evidence>
<protein>
    <recommendedName>
        <fullName evidence="11">Cytochrome P450</fullName>
    </recommendedName>
</protein>
<evidence type="ECO:0000256" key="4">
    <source>
        <dbReference type="ARBA" id="ARBA00022617"/>
    </source>
</evidence>
<dbReference type="GO" id="GO:0005506">
    <property type="term" value="F:iron ion binding"/>
    <property type="evidence" value="ECO:0007669"/>
    <property type="project" value="InterPro"/>
</dbReference>
<dbReference type="EMBL" id="KN837248">
    <property type="protein sequence ID" value="KIJ31073.1"/>
    <property type="molecule type" value="Genomic_DNA"/>
</dbReference>
<dbReference type="HOGENOM" id="CLU_1070266_0_0_1"/>
<dbReference type="PRINTS" id="PR00463">
    <property type="entry name" value="EP450I"/>
</dbReference>
<dbReference type="InterPro" id="IPR050364">
    <property type="entry name" value="Cytochrome_P450_fung"/>
</dbReference>
<evidence type="ECO:0000256" key="2">
    <source>
        <dbReference type="ARBA" id="ARBA00005179"/>
    </source>
</evidence>
<keyword evidence="10" id="KW-1185">Reference proteome</keyword>
<evidence type="ECO:0000313" key="9">
    <source>
        <dbReference type="EMBL" id="KIJ31073.1"/>
    </source>
</evidence>
<dbReference type="PANTHER" id="PTHR46300">
    <property type="entry name" value="P450, PUTATIVE (EUROFUNG)-RELATED-RELATED"/>
    <property type="match status" value="1"/>
</dbReference>
<dbReference type="Gene3D" id="1.10.630.10">
    <property type="entry name" value="Cytochrome P450"/>
    <property type="match status" value="1"/>
</dbReference>
<dbReference type="Pfam" id="PF00067">
    <property type="entry name" value="p450"/>
    <property type="match status" value="1"/>
</dbReference>
<dbReference type="OrthoDB" id="2789670at2759"/>
<dbReference type="PANTHER" id="PTHR46300:SF7">
    <property type="entry name" value="P450, PUTATIVE (EUROFUNG)-RELATED"/>
    <property type="match status" value="1"/>
</dbReference>
<dbReference type="GO" id="GO:0004497">
    <property type="term" value="F:monooxygenase activity"/>
    <property type="evidence" value="ECO:0007669"/>
    <property type="project" value="UniProtKB-KW"/>
</dbReference>
<keyword evidence="5" id="KW-0479">Metal-binding</keyword>
<evidence type="ECO:0000313" key="10">
    <source>
        <dbReference type="Proteomes" id="UP000054279"/>
    </source>
</evidence>
<keyword evidence="7" id="KW-0408">Iron</keyword>
<reference evidence="9 10" key="1">
    <citation type="submission" date="2014-06" db="EMBL/GenBank/DDBJ databases">
        <title>Evolutionary Origins and Diversification of the Mycorrhizal Mutualists.</title>
        <authorList>
            <consortium name="DOE Joint Genome Institute"/>
            <consortium name="Mycorrhizal Genomics Consortium"/>
            <person name="Kohler A."/>
            <person name="Kuo A."/>
            <person name="Nagy L.G."/>
            <person name="Floudas D."/>
            <person name="Copeland A."/>
            <person name="Barry K.W."/>
            <person name="Cichocki N."/>
            <person name="Veneault-Fourrey C."/>
            <person name="LaButti K."/>
            <person name="Lindquist E.A."/>
            <person name="Lipzen A."/>
            <person name="Lundell T."/>
            <person name="Morin E."/>
            <person name="Murat C."/>
            <person name="Riley R."/>
            <person name="Ohm R."/>
            <person name="Sun H."/>
            <person name="Tunlid A."/>
            <person name="Henrissat B."/>
            <person name="Grigoriev I.V."/>
            <person name="Hibbett D.S."/>
            <person name="Martin F."/>
        </authorList>
    </citation>
    <scope>NUCLEOTIDE SEQUENCE [LARGE SCALE GENOMIC DNA]</scope>
    <source>
        <strain evidence="9 10">SS14</strain>
    </source>
</reference>
<organism evidence="9 10">
    <name type="scientific">Sphaerobolus stellatus (strain SS14)</name>
    <dbReference type="NCBI Taxonomy" id="990650"/>
    <lineage>
        <taxon>Eukaryota</taxon>
        <taxon>Fungi</taxon>
        <taxon>Dikarya</taxon>
        <taxon>Basidiomycota</taxon>
        <taxon>Agaricomycotina</taxon>
        <taxon>Agaricomycetes</taxon>
        <taxon>Phallomycetidae</taxon>
        <taxon>Geastrales</taxon>
        <taxon>Sphaerobolaceae</taxon>
        <taxon>Sphaerobolus</taxon>
    </lineage>
</organism>
<evidence type="ECO:0000256" key="6">
    <source>
        <dbReference type="ARBA" id="ARBA00023002"/>
    </source>
</evidence>
<accession>A0A0C9TM81</accession>
<dbReference type="InterPro" id="IPR036396">
    <property type="entry name" value="Cyt_P450_sf"/>
</dbReference>
<evidence type="ECO:0000256" key="1">
    <source>
        <dbReference type="ARBA" id="ARBA00001971"/>
    </source>
</evidence>
<dbReference type="InterPro" id="IPR001128">
    <property type="entry name" value="Cyt_P450"/>
</dbReference>
<evidence type="ECO:0000256" key="8">
    <source>
        <dbReference type="ARBA" id="ARBA00023033"/>
    </source>
</evidence>
<keyword evidence="4" id="KW-0349">Heme</keyword>
<proteinExistence type="inferred from homology"/>
<sequence length="260" mass="30389">MAYELFDKRSSIYSDRTSTTMINDLVRTTRWNIGFQPYDGWWRRHRRLMHTSFHPKAVEAFHLIQVKHTRNLLRRLLHSPERYTRHIMHTAGAIIMRRMVSTFNLRMTLLGKCPKGPRYDNEIYIPVWVPGAEFQRKVASWRQVTKDMLELPFSETKRRMGQGNTELSFVSSNLSELDIRTTKDIDDEEIIKNTAMTIFIGGNDTTVHTIRAFVLAMALYPEVQKKPQQEIDDVLGLQRLPEVADMDTLPYVMGVCKESL</sequence>